<feature type="compositionally biased region" description="Polar residues" evidence="1">
    <location>
        <begin position="119"/>
        <end position="131"/>
    </location>
</feature>
<gene>
    <name evidence="2" type="ORF">PACLA_8A024906</name>
</gene>
<proteinExistence type="predicted"/>
<feature type="region of interest" description="Disordered" evidence="1">
    <location>
        <begin position="1"/>
        <end position="31"/>
    </location>
</feature>
<reference evidence="2" key="1">
    <citation type="submission" date="2020-04" db="EMBL/GenBank/DDBJ databases">
        <authorList>
            <person name="Alioto T."/>
            <person name="Alioto T."/>
            <person name="Gomez Garrido J."/>
        </authorList>
    </citation>
    <scope>NUCLEOTIDE SEQUENCE</scope>
    <source>
        <strain evidence="2">A484AB</strain>
    </source>
</reference>
<feature type="compositionally biased region" description="Acidic residues" evidence="1">
    <location>
        <begin position="1"/>
        <end position="10"/>
    </location>
</feature>
<feature type="region of interest" description="Disordered" evidence="1">
    <location>
        <begin position="230"/>
        <end position="289"/>
    </location>
</feature>
<feature type="compositionally biased region" description="Polar residues" evidence="1">
    <location>
        <begin position="239"/>
        <end position="255"/>
    </location>
</feature>
<accession>A0A6S7ICR0</accession>
<keyword evidence="3" id="KW-1185">Reference proteome</keyword>
<comment type="caution">
    <text evidence="2">The sequence shown here is derived from an EMBL/GenBank/DDBJ whole genome shotgun (WGS) entry which is preliminary data.</text>
</comment>
<evidence type="ECO:0000313" key="3">
    <source>
        <dbReference type="Proteomes" id="UP001152795"/>
    </source>
</evidence>
<feature type="compositionally biased region" description="Basic and acidic residues" evidence="1">
    <location>
        <begin position="257"/>
        <end position="274"/>
    </location>
</feature>
<protein>
    <submittedName>
        <fullName evidence="2">Uncharacterized protein</fullName>
    </submittedName>
</protein>
<feature type="region of interest" description="Disordered" evidence="1">
    <location>
        <begin position="101"/>
        <end position="132"/>
    </location>
</feature>
<dbReference type="AlphaFoldDB" id="A0A6S7ICR0"/>
<dbReference type="EMBL" id="CACRXK020008446">
    <property type="protein sequence ID" value="CAB4014789.1"/>
    <property type="molecule type" value="Genomic_DNA"/>
</dbReference>
<dbReference type="Proteomes" id="UP001152795">
    <property type="component" value="Unassembled WGS sequence"/>
</dbReference>
<evidence type="ECO:0000256" key="1">
    <source>
        <dbReference type="SAM" id="MobiDB-lite"/>
    </source>
</evidence>
<feature type="compositionally biased region" description="Basic and acidic residues" evidence="1">
    <location>
        <begin position="11"/>
        <end position="29"/>
    </location>
</feature>
<name>A0A6S7ICR0_PARCT</name>
<evidence type="ECO:0000313" key="2">
    <source>
        <dbReference type="EMBL" id="CAB4014789.1"/>
    </source>
</evidence>
<sequence length="314" mass="35945">MQQKLDEEELERTRRIETLKQETDRELAEARQQAALPNLEAELQEQFDSYDLLEVDMELESEIGGRISSAPAQVISHTHLHEVQNPDKVTTDMATTYSSRTDKTYPSVFNSDPQHEGNPFSSTPATANEPTQPDVIWLEPWRTLAPEYAWWTQVPSYPNVPSRSGATQPRRIPSNPPYVWKTRIPYYRRRDQPRTVDNTRYWHNTTPIYTRPSSQPLTFPYGFQHPTVRRPTPVIPPATLSSPSKISDQDFNSARSKPPEVDTKETGPISERKPNLVPMKPPPYPNQVKSAHDADLLHTVASAMERISLVQQRL</sequence>
<organism evidence="2 3">
    <name type="scientific">Paramuricea clavata</name>
    <name type="common">Red gorgonian</name>
    <name type="synonym">Violescent sea-whip</name>
    <dbReference type="NCBI Taxonomy" id="317549"/>
    <lineage>
        <taxon>Eukaryota</taxon>
        <taxon>Metazoa</taxon>
        <taxon>Cnidaria</taxon>
        <taxon>Anthozoa</taxon>
        <taxon>Octocorallia</taxon>
        <taxon>Malacalcyonacea</taxon>
        <taxon>Plexauridae</taxon>
        <taxon>Paramuricea</taxon>
    </lineage>
</organism>